<evidence type="ECO:0000256" key="5">
    <source>
        <dbReference type="ARBA" id="ARBA00022840"/>
    </source>
</evidence>
<evidence type="ECO:0000313" key="12">
    <source>
        <dbReference type="Proteomes" id="UP000253729"/>
    </source>
</evidence>
<sequence length="628" mass="70965">MSAETFEFQAEISQLLSLIINTVYSNKEIFLRELISNASDALDKIRYESLSDPSKLDSGKDLRIDLIPNAEAKTLTIRDTGIGMTKADLINNLGTIARSGTKQFMEALSAGADISMIGQFGVGFYSAYLVADRVTVISKHNDDEQYIWESAAGGTFTLTQDTEGEQLGRGTKIILHLKDEQTDYLNESRIKEVVRKHSEFISYPIYLHVLKETEKEVPDEEDHLAVKHFSVEGQLEFRAILYVPKRAPFDLFESKKTKNNIKLYVRRVFITDDATDLIPEWLSFVKGVVDSEDLPLNLSRETLQQNKIMKVIKKNIVKKTLELFTEIAEDREQFDKFYSAFSKNIKLGIHEDAQNRPTLAKLLRYQSTKSGDEATSLTDYVTRMPEHQKQIYYITGESIKAVAKSPFLDSLKQKNFEVLFLVDPIDEYAFTQLKEFDGKKLVDITKDFELEESEEEKAEREKEEKEFEGLAKSLKNILGDKVEKVVVSHKLVGSPCAIRTGQFGWSANMERIMKAQALRDTSMSSYMSSKKTFEISPKSSIIKELRKKVEADGEGDRTVKSITQLLFETSLLVSGFTIEEPASFAERIHKLVSLGLNIDEEAETTEEKAAEEAAPAAAAAESSMEEVD</sequence>
<dbReference type="Gene3D" id="3.30.565.10">
    <property type="entry name" value="Histidine kinase-like ATPase, C-terminal domain"/>
    <property type="match status" value="1"/>
</dbReference>
<proteinExistence type="inferred from homology"/>
<comment type="similarity">
    <text evidence="2">Belongs to the heat shock protein 90 family.</text>
</comment>
<dbReference type="Pfam" id="PF00183">
    <property type="entry name" value="HSP90"/>
    <property type="match status" value="1"/>
</dbReference>
<evidence type="ECO:0000313" key="11">
    <source>
        <dbReference type="EMBL" id="RDH32601.1"/>
    </source>
</evidence>
<dbReference type="Pfam" id="PF13589">
    <property type="entry name" value="HATPase_c_3"/>
    <property type="match status" value="1"/>
</dbReference>
<dbReference type="Gene3D" id="1.20.120.790">
    <property type="entry name" value="Heat shock protein 90, C-terminal domain"/>
    <property type="match status" value="1"/>
</dbReference>
<dbReference type="InterPro" id="IPR020568">
    <property type="entry name" value="Ribosomal_Su5_D2-typ_SF"/>
</dbReference>
<feature type="binding site" evidence="7">
    <location>
        <begin position="99"/>
        <end position="100"/>
    </location>
    <ligand>
        <name>ATP</name>
        <dbReference type="ChEBI" id="CHEBI:30616"/>
    </ligand>
</feature>
<keyword evidence="5 7" id="KW-0067">ATP-binding</keyword>
<dbReference type="InterPro" id="IPR020575">
    <property type="entry name" value="Hsp90_N"/>
</dbReference>
<evidence type="ECO:0000259" key="10">
    <source>
        <dbReference type="SMART" id="SM00387"/>
    </source>
</evidence>
<keyword evidence="3" id="KW-0963">Cytoplasm</keyword>
<evidence type="ECO:0000256" key="4">
    <source>
        <dbReference type="ARBA" id="ARBA00022741"/>
    </source>
</evidence>
<dbReference type="PRINTS" id="PR00775">
    <property type="entry name" value="HEATSHOCK90"/>
</dbReference>
<feature type="coiled-coil region" evidence="8">
    <location>
        <begin position="441"/>
        <end position="473"/>
    </location>
</feature>
<keyword evidence="11" id="KW-0346">Stress response</keyword>
<feature type="binding site" evidence="7">
    <location>
        <position position="84"/>
    </location>
    <ligand>
        <name>ATP</name>
        <dbReference type="ChEBI" id="CHEBI:30616"/>
    </ligand>
</feature>
<dbReference type="InterPro" id="IPR036890">
    <property type="entry name" value="HATPase_C_sf"/>
</dbReference>
<dbReference type="EMBL" id="KZ852049">
    <property type="protein sequence ID" value="RDH32601.1"/>
    <property type="molecule type" value="Genomic_DNA"/>
</dbReference>
<keyword evidence="12" id="KW-1185">Reference proteome</keyword>
<dbReference type="InterPro" id="IPR003594">
    <property type="entry name" value="HATPase_dom"/>
</dbReference>
<keyword evidence="8" id="KW-0175">Coiled coil</keyword>
<dbReference type="FunFam" id="3.40.50.11260:FF:000001">
    <property type="entry name" value="Heat shock protein 90 alpha"/>
    <property type="match status" value="1"/>
</dbReference>
<evidence type="ECO:0000256" key="1">
    <source>
        <dbReference type="ARBA" id="ARBA00004496"/>
    </source>
</evidence>
<dbReference type="PANTHER" id="PTHR11528">
    <property type="entry name" value="HEAT SHOCK PROTEIN 90 FAMILY MEMBER"/>
    <property type="match status" value="1"/>
</dbReference>
<keyword evidence="6" id="KW-0143">Chaperone</keyword>
<evidence type="ECO:0000256" key="8">
    <source>
        <dbReference type="SAM" id="Coils"/>
    </source>
</evidence>
<dbReference type="SUPFAM" id="SSF55874">
    <property type="entry name" value="ATPase domain of HSP90 chaperone/DNA topoisomerase II/histidine kinase"/>
    <property type="match status" value="1"/>
</dbReference>
<evidence type="ECO:0000256" key="9">
    <source>
        <dbReference type="SAM" id="MobiDB-lite"/>
    </source>
</evidence>
<dbReference type="SMART" id="SM00387">
    <property type="entry name" value="HATPase_c"/>
    <property type="match status" value="1"/>
</dbReference>
<gene>
    <name evidence="11" type="ORF">BDQ94DRAFT_38793</name>
</gene>
<feature type="binding site" evidence="7">
    <location>
        <position position="33"/>
    </location>
    <ligand>
        <name>ATP</name>
        <dbReference type="ChEBI" id="CHEBI:30616"/>
    </ligand>
</feature>
<dbReference type="SUPFAM" id="SSF54211">
    <property type="entry name" value="Ribosomal protein S5 domain 2-like"/>
    <property type="match status" value="1"/>
</dbReference>
<dbReference type="GO" id="GO:0051082">
    <property type="term" value="F:unfolded protein binding"/>
    <property type="evidence" value="ECO:0007669"/>
    <property type="project" value="InterPro"/>
</dbReference>
<evidence type="ECO:0000256" key="6">
    <source>
        <dbReference type="ARBA" id="ARBA00023186"/>
    </source>
</evidence>
<dbReference type="InterPro" id="IPR019805">
    <property type="entry name" value="Heat_shock_protein_90_CS"/>
</dbReference>
<dbReference type="GO" id="GO:0005524">
    <property type="term" value="F:ATP binding"/>
    <property type="evidence" value="ECO:0007669"/>
    <property type="project" value="UniProtKB-KW"/>
</dbReference>
<dbReference type="GO" id="GO:0140662">
    <property type="term" value="F:ATP-dependent protein folding chaperone"/>
    <property type="evidence" value="ECO:0007669"/>
    <property type="project" value="InterPro"/>
</dbReference>
<dbReference type="GO" id="GO:0016887">
    <property type="term" value="F:ATP hydrolysis activity"/>
    <property type="evidence" value="ECO:0007669"/>
    <property type="project" value="InterPro"/>
</dbReference>
<dbReference type="CDD" id="cd16927">
    <property type="entry name" value="HATPase_Hsp90-like"/>
    <property type="match status" value="1"/>
</dbReference>
<comment type="subcellular location">
    <subcellularLocation>
        <location evidence="1">Cytoplasm</location>
    </subcellularLocation>
</comment>
<evidence type="ECO:0000256" key="3">
    <source>
        <dbReference type="ARBA" id="ARBA00022490"/>
    </source>
</evidence>
<dbReference type="HAMAP" id="MF_00505">
    <property type="entry name" value="HSP90"/>
    <property type="match status" value="1"/>
</dbReference>
<dbReference type="AlphaFoldDB" id="A0A3F3Q0E2"/>
<evidence type="ECO:0000256" key="7">
    <source>
        <dbReference type="PIRSR" id="PIRSR002583-1"/>
    </source>
</evidence>
<reference evidence="11 12" key="1">
    <citation type="submission" date="2018-07" db="EMBL/GenBank/DDBJ databases">
        <title>The genomes of Aspergillus section Nigri reveals drivers in fungal speciation.</title>
        <authorList>
            <consortium name="DOE Joint Genome Institute"/>
            <person name="Vesth T.C."/>
            <person name="Nybo J."/>
            <person name="Theobald S."/>
            <person name="Brandl J."/>
            <person name="Frisvad J.C."/>
            <person name="Nielsen K.F."/>
            <person name="Lyhne E.K."/>
            <person name="Kogle M.E."/>
            <person name="Kuo A."/>
            <person name="Riley R."/>
            <person name="Clum A."/>
            <person name="Nolan M."/>
            <person name="Lipzen A."/>
            <person name="Salamov A."/>
            <person name="Henrissat B."/>
            <person name="Wiebenga A."/>
            <person name="De vries R.P."/>
            <person name="Grigoriev I.V."/>
            <person name="Mortensen U.H."/>
            <person name="Andersen M.R."/>
            <person name="Baker S.E."/>
        </authorList>
    </citation>
    <scope>NUCLEOTIDE SEQUENCE [LARGE SCALE GENOMIC DNA]</scope>
    <source>
        <strain evidence="11 12">CBS 139.54b</strain>
    </source>
</reference>
<dbReference type="PROSITE" id="PS00298">
    <property type="entry name" value="HSP90"/>
    <property type="match status" value="1"/>
</dbReference>
<evidence type="ECO:0000256" key="2">
    <source>
        <dbReference type="ARBA" id="ARBA00008239"/>
    </source>
</evidence>
<feature type="domain" description="Histidine kinase/HSP90-like ATPase" evidence="10">
    <location>
        <begin position="26"/>
        <end position="181"/>
    </location>
</feature>
<dbReference type="FunFam" id="1.20.120.790:FF:000001">
    <property type="entry name" value="Heat shock protein 90 alpha"/>
    <property type="match status" value="1"/>
</dbReference>
<feature type="binding site" evidence="7">
    <location>
        <position position="300"/>
    </location>
    <ligand>
        <name>ATP</name>
        <dbReference type="ChEBI" id="CHEBI:30616"/>
    </ligand>
</feature>
<dbReference type="GO" id="GO:0005737">
    <property type="term" value="C:cytoplasm"/>
    <property type="evidence" value="ECO:0007669"/>
    <property type="project" value="UniProtKB-SubCell"/>
</dbReference>
<organism evidence="11 12">
    <name type="scientific">Aspergillus welwitschiae</name>
    <dbReference type="NCBI Taxonomy" id="1341132"/>
    <lineage>
        <taxon>Eukaryota</taxon>
        <taxon>Fungi</taxon>
        <taxon>Dikarya</taxon>
        <taxon>Ascomycota</taxon>
        <taxon>Pezizomycotina</taxon>
        <taxon>Eurotiomycetes</taxon>
        <taxon>Eurotiomycetidae</taxon>
        <taxon>Eurotiales</taxon>
        <taxon>Aspergillaceae</taxon>
        <taxon>Aspergillus</taxon>
        <taxon>Aspergillus subgen. Circumdati</taxon>
    </lineage>
</organism>
<keyword evidence="4 7" id="KW-0547">Nucleotide-binding</keyword>
<name>A0A3F3Q0E2_9EURO</name>
<feature type="region of interest" description="Disordered" evidence="9">
    <location>
        <begin position="602"/>
        <end position="628"/>
    </location>
</feature>
<dbReference type="Gene3D" id="3.30.230.80">
    <property type="match status" value="1"/>
</dbReference>
<feature type="compositionally biased region" description="Low complexity" evidence="9">
    <location>
        <begin position="612"/>
        <end position="622"/>
    </location>
</feature>
<accession>A0A3F3Q0E2</accession>
<dbReference type="InterPro" id="IPR001404">
    <property type="entry name" value="Hsp90_fam"/>
</dbReference>
<feature type="binding site" evidence="7">
    <location>
        <position position="79"/>
    </location>
    <ligand>
        <name>ATP</name>
        <dbReference type="ChEBI" id="CHEBI:30616"/>
    </ligand>
</feature>
<feature type="binding site" evidence="7">
    <location>
        <position position="37"/>
    </location>
    <ligand>
        <name>ATP</name>
        <dbReference type="ChEBI" id="CHEBI:30616"/>
    </ligand>
</feature>
<dbReference type="InterPro" id="IPR037196">
    <property type="entry name" value="HSP90_C"/>
</dbReference>
<dbReference type="FunFam" id="3.30.565.10:FF:000001">
    <property type="entry name" value="Heat shock protein HSP 90-alpha"/>
    <property type="match status" value="1"/>
</dbReference>
<feature type="binding site" evidence="7">
    <location>
        <begin position="119"/>
        <end position="124"/>
    </location>
    <ligand>
        <name>ATP</name>
        <dbReference type="ChEBI" id="CHEBI:30616"/>
    </ligand>
</feature>
<feature type="binding site" evidence="7">
    <location>
        <position position="171"/>
    </location>
    <ligand>
        <name>ATP</name>
        <dbReference type="ChEBI" id="CHEBI:30616"/>
    </ligand>
</feature>
<dbReference type="STRING" id="1341132.A0A3F3Q0E2"/>
<dbReference type="RefSeq" id="XP_026625623.1">
    <property type="nucleotide sequence ID" value="XM_026775634.1"/>
</dbReference>
<feature type="binding site" evidence="7">
    <location>
        <position position="92"/>
    </location>
    <ligand>
        <name>ATP</name>
        <dbReference type="ChEBI" id="CHEBI:30616"/>
    </ligand>
</feature>
<dbReference type="PIRSF" id="PIRSF002583">
    <property type="entry name" value="Hsp90"/>
    <property type="match status" value="1"/>
</dbReference>
<protein>
    <submittedName>
        <fullName evidence="11">Heat shock protein</fullName>
    </submittedName>
</protein>
<dbReference type="FunFam" id="3.30.230.80:FF:000001">
    <property type="entry name" value="Heat shock protein 90 alpha"/>
    <property type="match status" value="1"/>
</dbReference>
<dbReference type="SUPFAM" id="SSF110942">
    <property type="entry name" value="HSP90 C-terminal domain"/>
    <property type="match status" value="1"/>
</dbReference>
<dbReference type="GeneID" id="38143990"/>
<dbReference type="Gene3D" id="3.40.50.11260">
    <property type="match status" value="1"/>
</dbReference>
<dbReference type="Proteomes" id="UP000253729">
    <property type="component" value="Unassembled WGS sequence"/>
</dbReference>